<dbReference type="AlphaFoldDB" id="X0XTR9"/>
<protein>
    <submittedName>
        <fullName evidence="2">Uncharacterized protein</fullName>
    </submittedName>
</protein>
<accession>X0XTR9</accession>
<proteinExistence type="predicted"/>
<reference evidence="2" key="1">
    <citation type="journal article" date="2014" name="Front. Microbiol.">
        <title>High frequency of phylogenetically diverse reductive dehalogenase-homologous genes in deep subseafloor sedimentary metagenomes.</title>
        <authorList>
            <person name="Kawai M."/>
            <person name="Futagami T."/>
            <person name="Toyoda A."/>
            <person name="Takaki Y."/>
            <person name="Nishi S."/>
            <person name="Hori S."/>
            <person name="Arai W."/>
            <person name="Tsubouchi T."/>
            <person name="Morono Y."/>
            <person name="Uchiyama I."/>
            <person name="Ito T."/>
            <person name="Fujiyama A."/>
            <person name="Inagaki F."/>
            <person name="Takami H."/>
        </authorList>
    </citation>
    <scope>NUCLEOTIDE SEQUENCE</scope>
    <source>
        <strain evidence="2">Expedition CK06-06</strain>
    </source>
</reference>
<organism evidence="2">
    <name type="scientific">marine sediment metagenome</name>
    <dbReference type="NCBI Taxonomy" id="412755"/>
    <lineage>
        <taxon>unclassified sequences</taxon>
        <taxon>metagenomes</taxon>
        <taxon>ecological metagenomes</taxon>
    </lineage>
</organism>
<gene>
    <name evidence="2" type="ORF">S01H1_73040</name>
</gene>
<evidence type="ECO:0000313" key="2">
    <source>
        <dbReference type="EMBL" id="GAG28266.1"/>
    </source>
</evidence>
<comment type="caution">
    <text evidence="2">The sequence shown here is derived from an EMBL/GenBank/DDBJ whole genome shotgun (WGS) entry which is preliminary data.</text>
</comment>
<name>X0XTR9_9ZZZZ</name>
<evidence type="ECO:0000256" key="1">
    <source>
        <dbReference type="SAM" id="MobiDB-lite"/>
    </source>
</evidence>
<feature type="region of interest" description="Disordered" evidence="1">
    <location>
        <begin position="214"/>
        <end position="242"/>
    </location>
</feature>
<dbReference type="EMBL" id="BARS01048776">
    <property type="protein sequence ID" value="GAG28266.1"/>
    <property type="molecule type" value="Genomic_DNA"/>
</dbReference>
<feature type="non-terminal residue" evidence="2">
    <location>
        <position position="242"/>
    </location>
</feature>
<sequence>MTLACWSGGAAWVLAQQPATDEGVKLLKSDSQAPYVHRITLYDHEGAVIDPTDELAGPYSPRTTCAKCHDYGAISAGWHFNALLSTIPPGRPGEPWLLVDPLTGTQLPISGREWPGTLTPEEIGLTRWQFVLRFGRHLPGGGYGEPSDEEIANSPQAVRWGISGKLEIDCMFCHSADFRHDPAEAARQIEAENFKWAPTAALGLAVVRGEARKAPDDWDPLMPPDPDFPERAGPRLVWNTSR</sequence>